<feature type="region of interest" description="Disordered" evidence="7">
    <location>
        <begin position="116"/>
        <end position="155"/>
    </location>
</feature>
<evidence type="ECO:0000313" key="10">
    <source>
        <dbReference type="Proteomes" id="UP000245942"/>
    </source>
</evidence>
<feature type="region of interest" description="Disordered" evidence="7">
    <location>
        <begin position="291"/>
        <end position="310"/>
    </location>
</feature>
<dbReference type="Pfam" id="PF01285">
    <property type="entry name" value="TEA"/>
    <property type="match status" value="1"/>
</dbReference>
<dbReference type="SMART" id="SM00426">
    <property type="entry name" value="TEA"/>
    <property type="match status" value="1"/>
</dbReference>
<feature type="region of interest" description="Disordered" evidence="7">
    <location>
        <begin position="1042"/>
        <end position="1088"/>
    </location>
</feature>
<feature type="DNA-binding region" description="TEA" evidence="6">
    <location>
        <begin position="307"/>
        <end position="381"/>
    </location>
</feature>
<dbReference type="InterPro" id="IPR050937">
    <property type="entry name" value="TEC1_TEAD_TF"/>
</dbReference>
<dbReference type="EMBL" id="KZ819321">
    <property type="protein sequence ID" value="PWN23995.1"/>
    <property type="molecule type" value="Genomic_DNA"/>
</dbReference>
<dbReference type="GO" id="GO:0000978">
    <property type="term" value="F:RNA polymerase II cis-regulatory region sequence-specific DNA binding"/>
    <property type="evidence" value="ECO:0007669"/>
    <property type="project" value="TreeGrafter"/>
</dbReference>
<dbReference type="RefSeq" id="XP_025351155.1">
    <property type="nucleotide sequence ID" value="XM_025489451.1"/>
</dbReference>
<keyword evidence="5" id="KW-0539">Nucleus</keyword>
<dbReference type="Gene3D" id="6.10.20.40">
    <property type="entry name" value="TEA/ATTS domain"/>
    <property type="match status" value="1"/>
</dbReference>
<evidence type="ECO:0000256" key="6">
    <source>
        <dbReference type="PROSITE-ProRule" id="PRU00505"/>
    </source>
</evidence>
<feature type="region of interest" description="Disordered" evidence="7">
    <location>
        <begin position="917"/>
        <end position="936"/>
    </location>
</feature>
<keyword evidence="3" id="KW-0805">Transcription regulation</keyword>
<dbReference type="PROSITE" id="PS51088">
    <property type="entry name" value="TEA_2"/>
    <property type="match status" value="1"/>
</dbReference>
<dbReference type="PRINTS" id="PR00065">
    <property type="entry name" value="TEADOMAIN"/>
</dbReference>
<feature type="region of interest" description="Disordered" evidence="7">
    <location>
        <begin position="990"/>
        <end position="1023"/>
    </location>
</feature>
<evidence type="ECO:0000313" key="9">
    <source>
        <dbReference type="EMBL" id="PWN23995.1"/>
    </source>
</evidence>
<dbReference type="InterPro" id="IPR038096">
    <property type="entry name" value="TEA/ATTS_sf"/>
</dbReference>
<feature type="region of interest" description="Disordered" evidence="7">
    <location>
        <begin position="1"/>
        <end position="59"/>
    </location>
</feature>
<feature type="compositionally biased region" description="Low complexity" evidence="7">
    <location>
        <begin position="1102"/>
        <end position="1111"/>
    </location>
</feature>
<feature type="compositionally biased region" description="Basic residues" evidence="7">
    <location>
        <begin position="619"/>
        <end position="628"/>
    </location>
</feature>
<feature type="region of interest" description="Disordered" evidence="7">
    <location>
        <begin position="1102"/>
        <end position="1166"/>
    </location>
</feature>
<name>A0A316ULB4_9BASI</name>
<keyword evidence="10" id="KW-1185">Reference proteome</keyword>
<accession>A0A316ULB4</accession>
<dbReference type="GO" id="GO:0005667">
    <property type="term" value="C:transcription regulator complex"/>
    <property type="evidence" value="ECO:0007669"/>
    <property type="project" value="TreeGrafter"/>
</dbReference>
<feature type="domain" description="TEA" evidence="8">
    <location>
        <begin position="307"/>
        <end position="381"/>
    </location>
</feature>
<evidence type="ECO:0000256" key="7">
    <source>
        <dbReference type="SAM" id="MobiDB-lite"/>
    </source>
</evidence>
<dbReference type="PANTHER" id="PTHR11834">
    <property type="entry name" value="TRANSCRIPTIONAL ENHANCER FACTOR TEF RELATED"/>
    <property type="match status" value="1"/>
</dbReference>
<evidence type="ECO:0000256" key="2">
    <source>
        <dbReference type="ARBA" id="ARBA00008421"/>
    </source>
</evidence>
<evidence type="ECO:0000256" key="3">
    <source>
        <dbReference type="ARBA" id="ARBA00023015"/>
    </source>
</evidence>
<feature type="region of interest" description="Disordered" evidence="7">
    <location>
        <begin position="618"/>
        <end position="661"/>
    </location>
</feature>
<dbReference type="GO" id="GO:0000981">
    <property type="term" value="F:DNA-binding transcription factor activity, RNA polymerase II-specific"/>
    <property type="evidence" value="ECO:0007669"/>
    <property type="project" value="TreeGrafter"/>
</dbReference>
<dbReference type="GO" id="GO:0005634">
    <property type="term" value="C:nucleus"/>
    <property type="evidence" value="ECO:0007669"/>
    <property type="project" value="UniProtKB-SubCell"/>
</dbReference>
<feature type="compositionally biased region" description="Polar residues" evidence="7">
    <location>
        <begin position="993"/>
        <end position="1023"/>
    </location>
</feature>
<organism evidence="9 10">
    <name type="scientific">Pseudomicrostroma glucosiphilum</name>
    <dbReference type="NCBI Taxonomy" id="1684307"/>
    <lineage>
        <taxon>Eukaryota</taxon>
        <taxon>Fungi</taxon>
        <taxon>Dikarya</taxon>
        <taxon>Basidiomycota</taxon>
        <taxon>Ustilaginomycotina</taxon>
        <taxon>Exobasidiomycetes</taxon>
        <taxon>Microstromatales</taxon>
        <taxon>Microstromatales incertae sedis</taxon>
        <taxon>Pseudomicrostroma</taxon>
    </lineage>
</organism>
<feature type="compositionally biased region" description="Low complexity" evidence="7">
    <location>
        <begin position="1042"/>
        <end position="1061"/>
    </location>
</feature>
<dbReference type="STRING" id="1684307.A0A316ULB4"/>
<gene>
    <name evidence="9" type="ORF">BCV69DRAFT_16379</name>
</gene>
<comment type="similarity">
    <text evidence="2">Belongs to the TEC1 family.</text>
</comment>
<evidence type="ECO:0000259" key="8">
    <source>
        <dbReference type="PROSITE" id="PS51088"/>
    </source>
</evidence>
<feature type="compositionally biased region" description="Low complexity" evidence="7">
    <location>
        <begin position="199"/>
        <end position="217"/>
    </location>
</feature>
<sequence>MSIKSEQLTEPFGGFDFTNPFPGAAASHCKQQQRPSGVSRGHSRTESSSSRRHSIHLDGSDHKVEFDLNFLSQGADKATSNDDFDFMATFTHQDQSEFLLSPPRMTVSLSQGAATLETPGNQQAKRHRLAPSDAIAGDDGHARMSRSVGNSPNPDMASLVLETPPPRPTGQVQSFLPTFHGDSLASMMHTPHSSAATQTPFSAKSTASSSSYMTTPSLLDSASSTASERSVRRMSIGIQDGSPGVHRAIPGGLLGARKRLGQYPEPPKSAPPVAPLNAMQVAQDAARLQHGHQGKVETPEKGDKASFGKGGEVWPDDVEVAFWEALRLIPKLGRRKVIVNGKPCGRNELIADYIERKTGKLRSRKQVSSHIQVLKNIKKDDPEFQHLIAEPVTEEDFYIPAGGMMYAQTLAGYGYGGLGGPMPMLSDSPISGNGHLTPHSPYPGYSNMPSPIGGHSPSYEAPLSAGITSAFNNLALPSPGLPSRSNSTSVAPCPVLPATFSMWAHCSDADEIHLYTSLKYDSMDGHAQLPKLPLDLPKLAAYRFPRLPEMYQQLPCQFLHIAVPMSIARQDALLPNFDRFSTQLSLTSCSDAKLTSVTTVYSHGKRVLSLVEPLEAPRKLTRNRHRKSNAGSDSRQEGSASLLPNAPHTESEITTSPISQDDVPEISFSAADAPASSQGASPAAGSAEHRFCHQAPFATDFWADFLSRNHPVHINRGRGSQQSFCKEPSERAALGMAVSGITIIQELVDANNGTARETEGSQGSLVNVSPGSSIGDVVLVVAWELECVEALGGRPGTPTVSLISEPSQRVSPMMGGAGQSLALPPHQQFAGYSMGNAQHQQLRSPMPSPLPFGQHPQHSQQVHLNFQAPHQPRQAPPSRLQHQHQPEQEGSPIGPTLLRKRGLSNNKPSLMLNIPSAQSSHAMNRSSSPHGQASPHTLAWGMMQRNAMYGPNSPMTPAAALIGTPSMPPPLPSEEDAKAHRERLNRAWAASAGSEQRINNNGFDASPLPTSTFGTLPNVRPQDNQTDETIAAVMKKFALAYSQQSTPQPQPHQPLGQQQQPTYFDSMPTSSSATFNTSHETGASASAGSGSLGLSFDGDFDSSHSSNGSGSMLDMSMENDFLPSHDHSHPQYHSGTQFNHSQQPLGPVAQAQQQQHLHHQHQEDHDTKDFIDDLLKKIGIQIPSVGESQ</sequence>
<dbReference type="GeneID" id="37011185"/>
<protein>
    <recommendedName>
        <fullName evidence="8">TEA domain-containing protein</fullName>
    </recommendedName>
</protein>
<dbReference type="Proteomes" id="UP000245942">
    <property type="component" value="Unassembled WGS sequence"/>
</dbReference>
<dbReference type="PANTHER" id="PTHR11834:SF0">
    <property type="entry name" value="PROTEIN SCALLOPED"/>
    <property type="match status" value="1"/>
</dbReference>
<feature type="compositionally biased region" description="Basic and acidic residues" evidence="7">
    <location>
        <begin position="294"/>
        <end position="306"/>
    </location>
</feature>
<evidence type="ECO:0000256" key="4">
    <source>
        <dbReference type="ARBA" id="ARBA00023163"/>
    </source>
</evidence>
<feature type="compositionally biased region" description="Polar residues" evidence="7">
    <location>
        <begin position="629"/>
        <end position="639"/>
    </location>
</feature>
<feature type="compositionally biased region" description="Polar residues" evidence="7">
    <location>
        <begin position="917"/>
        <end position="935"/>
    </location>
</feature>
<feature type="compositionally biased region" description="Low complexity" evidence="7">
    <location>
        <begin position="1142"/>
        <end position="1155"/>
    </location>
</feature>
<evidence type="ECO:0000256" key="1">
    <source>
        <dbReference type="ARBA" id="ARBA00004123"/>
    </source>
</evidence>
<keyword evidence="4" id="KW-0804">Transcription</keyword>
<dbReference type="InterPro" id="IPR000818">
    <property type="entry name" value="TEA/ATTS_dom"/>
</dbReference>
<evidence type="ECO:0000256" key="5">
    <source>
        <dbReference type="ARBA" id="ARBA00023242"/>
    </source>
</evidence>
<reference evidence="9 10" key="1">
    <citation type="journal article" date="2018" name="Mol. Biol. Evol.">
        <title>Broad Genomic Sampling Reveals a Smut Pathogenic Ancestry of the Fungal Clade Ustilaginomycotina.</title>
        <authorList>
            <person name="Kijpornyongpan T."/>
            <person name="Mondo S.J."/>
            <person name="Barry K."/>
            <person name="Sandor L."/>
            <person name="Lee J."/>
            <person name="Lipzen A."/>
            <person name="Pangilinan J."/>
            <person name="LaButti K."/>
            <person name="Hainaut M."/>
            <person name="Henrissat B."/>
            <person name="Grigoriev I.V."/>
            <person name="Spatafora J.W."/>
            <person name="Aime M.C."/>
        </authorList>
    </citation>
    <scope>NUCLEOTIDE SEQUENCE [LARGE SCALE GENOMIC DNA]</scope>
    <source>
        <strain evidence="9 10">MCA 4718</strain>
    </source>
</reference>
<feature type="region of interest" description="Disordered" evidence="7">
    <location>
        <begin position="188"/>
        <end position="230"/>
    </location>
</feature>
<dbReference type="OrthoDB" id="10006572at2759"/>
<feature type="compositionally biased region" description="Polar residues" evidence="7">
    <location>
        <begin position="218"/>
        <end position="228"/>
    </location>
</feature>
<dbReference type="AlphaFoldDB" id="A0A316ULB4"/>
<feature type="region of interest" description="Disordered" evidence="7">
    <location>
        <begin position="809"/>
        <end position="908"/>
    </location>
</feature>
<feature type="compositionally biased region" description="Polar residues" evidence="7">
    <location>
        <begin position="1067"/>
        <end position="1081"/>
    </location>
</feature>
<feature type="compositionally biased region" description="Polar residues" evidence="7">
    <location>
        <begin position="1131"/>
        <end position="1141"/>
    </location>
</feature>
<comment type="subcellular location">
    <subcellularLocation>
        <location evidence="1">Nucleus</location>
    </subcellularLocation>
</comment>
<proteinExistence type="inferred from homology"/>